<proteinExistence type="predicted"/>
<feature type="transmembrane region" description="Helical" evidence="1">
    <location>
        <begin position="261"/>
        <end position="283"/>
    </location>
</feature>
<feature type="transmembrane region" description="Helical" evidence="1">
    <location>
        <begin position="62"/>
        <end position="81"/>
    </location>
</feature>
<dbReference type="Proteomes" id="UP000306628">
    <property type="component" value="Unassembled WGS sequence"/>
</dbReference>
<evidence type="ECO:0000256" key="1">
    <source>
        <dbReference type="SAM" id="Phobius"/>
    </source>
</evidence>
<dbReference type="OrthoDB" id="3480012at2"/>
<keyword evidence="3" id="KW-1185">Reference proteome</keyword>
<dbReference type="AlphaFoldDB" id="A0A5S4GBI1"/>
<keyword evidence="1" id="KW-0472">Membrane</keyword>
<evidence type="ECO:0000313" key="3">
    <source>
        <dbReference type="Proteomes" id="UP000306628"/>
    </source>
</evidence>
<keyword evidence="1" id="KW-1133">Transmembrane helix</keyword>
<name>A0A5S4GBI1_9ACTN</name>
<dbReference type="RefSeq" id="WP_138696544.1">
    <property type="nucleotide sequence ID" value="NZ_JBHSAZ010000014.1"/>
</dbReference>
<accession>A0A5S4GBI1</accession>
<keyword evidence="1" id="KW-0812">Transmembrane</keyword>
<sequence length="299" mass="30238">MMRAIARAMLSLYPRAWRQRYGDEVGDLIAARPARVRTVIDLIGGAADAWFHHKRIPGAKPLRVPLAAVLSVAGVALWLLWSQGVRAVAGAHGDWATAAGMGGTASGGGAAARLRDLATVLHVGASAMALLSVATLIMTCHTASRHSLYGAVTRMTARRVVVTAVLLALPVALVGLSFYSLTAGHAGPPVGPLGEAMAGGFHTPIILALVLSLPTIASGAPSLSSDVRGAGKLLAVAAVSNAIAWVPVAILMLLGMPGVTWPFVAVAVLSALAGIGMGALAGVSAVRLGRTAAAELSLA</sequence>
<feature type="transmembrane region" description="Helical" evidence="1">
    <location>
        <begin position="201"/>
        <end position="221"/>
    </location>
</feature>
<feature type="transmembrane region" description="Helical" evidence="1">
    <location>
        <begin position="160"/>
        <end position="181"/>
    </location>
</feature>
<organism evidence="2 3">
    <name type="scientific">Nonomuraea zeae</name>
    <dbReference type="NCBI Taxonomy" id="1642303"/>
    <lineage>
        <taxon>Bacteria</taxon>
        <taxon>Bacillati</taxon>
        <taxon>Actinomycetota</taxon>
        <taxon>Actinomycetes</taxon>
        <taxon>Streptosporangiales</taxon>
        <taxon>Streptosporangiaceae</taxon>
        <taxon>Nonomuraea</taxon>
    </lineage>
</organism>
<feature type="transmembrane region" description="Helical" evidence="1">
    <location>
        <begin position="233"/>
        <end position="255"/>
    </location>
</feature>
<comment type="caution">
    <text evidence="2">The sequence shown here is derived from an EMBL/GenBank/DDBJ whole genome shotgun (WGS) entry which is preliminary data.</text>
</comment>
<dbReference type="EMBL" id="VCKX01000257">
    <property type="protein sequence ID" value="TMR23380.1"/>
    <property type="molecule type" value="Genomic_DNA"/>
</dbReference>
<gene>
    <name evidence="2" type="ORF">ETD85_48030</name>
</gene>
<reference evidence="2 3" key="1">
    <citation type="submission" date="2019-05" db="EMBL/GenBank/DDBJ databases">
        <title>Draft genome sequence of Nonomuraea zeae DSM 100528.</title>
        <authorList>
            <person name="Saricaoglu S."/>
            <person name="Isik K."/>
        </authorList>
    </citation>
    <scope>NUCLEOTIDE SEQUENCE [LARGE SCALE GENOMIC DNA]</scope>
    <source>
        <strain evidence="2 3">DSM 100528</strain>
    </source>
</reference>
<feature type="transmembrane region" description="Helical" evidence="1">
    <location>
        <begin position="120"/>
        <end position="139"/>
    </location>
</feature>
<protein>
    <submittedName>
        <fullName evidence="2">Uncharacterized protein</fullName>
    </submittedName>
</protein>
<evidence type="ECO:0000313" key="2">
    <source>
        <dbReference type="EMBL" id="TMR23380.1"/>
    </source>
</evidence>